<dbReference type="InterPro" id="IPR009010">
    <property type="entry name" value="Asp_de-COase-like_dom_sf"/>
</dbReference>
<evidence type="ECO:0000313" key="11">
    <source>
        <dbReference type="Proteomes" id="UP000198967"/>
    </source>
</evidence>
<dbReference type="Gene3D" id="3.40.50.740">
    <property type="match status" value="1"/>
</dbReference>
<proteinExistence type="inferred from homology"/>
<dbReference type="PROSITE" id="PS00932">
    <property type="entry name" value="MOLYBDOPTERIN_PROK_3"/>
    <property type="match status" value="1"/>
</dbReference>
<evidence type="ECO:0000256" key="1">
    <source>
        <dbReference type="ARBA" id="ARBA00001942"/>
    </source>
</evidence>
<dbReference type="GO" id="GO:0030151">
    <property type="term" value="F:molybdenum ion binding"/>
    <property type="evidence" value="ECO:0007669"/>
    <property type="project" value="TreeGrafter"/>
</dbReference>
<dbReference type="InterPro" id="IPR041954">
    <property type="entry name" value="CT_DMSOR/BSOR/TMAOR"/>
</dbReference>
<dbReference type="GO" id="GO:0009055">
    <property type="term" value="F:electron transfer activity"/>
    <property type="evidence" value="ECO:0007669"/>
    <property type="project" value="TreeGrafter"/>
</dbReference>
<dbReference type="GO" id="GO:0030288">
    <property type="term" value="C:outer membrane-bounded periplasmic space"/>
    <property type="evidence" value="ECO:0007669"/>
    <property type="project" value="TreeGrafter"/>
</dbReference>
<dbReference type="InterPro" id="IPR006655">
    <property type="entry name" value="Mopterin_OxRdtase_prok_CS"/>
</dbReference>
<protein>
    <submittedName>
        <fullName evidence="10">Biotin/methionine sulfoxide reductase</fullName>
    </submittedName>
</protein>
<evidence type="ECO:0000256" key="5">
    <source>
        <dbReference type="ARBA" id="ARBA00022764"/>
    </source>
</evidence>
<evidence type="ECO:0000259" key="9">
    <source>
        <dbReference type="Pfam" id="PF18364"/>
    </source>
</evidence>
<accession>A0A1G7YF38</accession>
<evidence type="ECO:0000256" key="6">
    <source>
        <dbReference type="ARBA" id="ARBA00023002"/>
    </source>
</evidence>
<keyword evidence="6" id="KW-0560">Oxidoreductase</keyword>
<dbReference type="PANTHER" id="PTHR43742:SF10">
    <property type="entry name" value="TRIMETHYLAMINE-N-OXIDE REDUCTASE 2"/>
    <property type="match status" value="1"/>
</dbReference>
<dbReference type="Gene3D" id="3.90.55.10">
    <property type="entry name" value="Dimethylsulfoxide Reductase, domain 3"/>
    <property type="match status" value="1"/>
</dbReference>
<dbReference type="InterPro" id="IPR050612">
    <property type="entry name" value="Prok_Mopterin_Oxidored"/>
</dbReference>
<gene>
    <name evidence="10" type="ORF">SAMN05216377_11734</name>
</gene>
<dbReference type="CDD" id="cd02793">
    <property type="entry name" value="MopB_CT_DMSOR-BSOR-TMAOR"/>
    <property type="match status" value="1"/>
</dbReference>
<dbReference type="Gene3D" id="2.40.40.20">
    <property type="match status" value="1"/>
</dbReference>
<dbReference type="Proteomes" id="UP000198967">
    <property type="component" value="Unassembled WGS sequence"/>
</dbReference>
<organism evidence="10 11">
    <name type="scientific">Pseudonocardia oroxyli</name>
    <dbReference type="NCBI Taxonomy" id="366584"/>
    <lineage>
        <taxon>Bacteria</taxon>
        <taxon>Bacillati</taxon>
        <taxon>Actinomycetota</taxon>
        <taxon>Actinomycetes</taxon>
        <taxon>Pseudonocardiales</taxon>
        <taxon>Pseudonocardiaceae</taxon>
        <taxon>Pseudonocardia</taxon>
    </lineage>
</organism>
<dbReference type="Pfam" id="PF18364">
    <property type="entry name" value="Molybdopterin_N"/>
    <property type="match status" value="1"/>
</dbReference>
<dbReference type="Pfam" id="PF01568">
    <property type="entry name" value="Molydop_binding"/>
    <property type="match status" value="1"/>
</dbReference>
<dbReference type="SUPFAM" id="SSF53706">
    <property type="entry name" value="Formate dehydrogenase/DMSO reductase, domains 1-3"/>
    <property type="match status" value="1"/>
</dbReference>
<evidence type="ECO:0000313" key="10">
    <source>
        <dbReference type="EMBL" id="SDG95151.1"/>
    </source>
</evidence>
<dbReference type="AlphaFoldDB" id="A0A1G7YF38"/>
<dbReference type="SUPFAM" id="SSF50692">
    <property type="entry name" value="ADC-like"/>
    <property type="match status" value="1"/>
</dbReference>
<reference evidence="10 11" key="1">
    <citation type="submission" date="2016-10" db="EMBL/GenBank/DDBJ databases">
        <authorList>
            <person name="de Groot N.N."/>
        </authorList>
    </citation>
    <scope>NUCLEOTIDE SEQUENCE [LARGE SCALE GENOMIC DNA]</scope>
    <source>
        <strain evidence="10 11">CGMCC 4.3143</strain>
    </source>
</reference>
<evidence type="ECO:0000259" key="7">
    <source>
        <dbReference type="Pfam" id="PF00384"/>
    </source>
</evidence>
<keyword evidence="11" id="KW-1185">Reference proteome</keyword>
<keyword evidence="5" id="KW-0574">Periplasm</keyword>
<dbReference type="InterPro" id="IPR006657">
    <property type="entry name" value="MoPterin_dinucl-bd_dom"/>
</dbReference>
<dbReference type="OrthoDB" id="7376058at2"/>
<feature type="domain" description="Molybdopterin oxidoreductase N-terminal" evidence="9">
    <location>
        <begin position="5"/>
        <end position="44"/>
    </location>
</feature>
<evidence type="ECO:0000256" key="2">
    <source>
        <dbReference type="ARBA" id="ARBA00010312"/>
    </source>
</evidence>
<dbReference type="GO" id="GO:0009061">
    <property type="term" value="P:anaerobic respiration"/>
    <property type="evidence" value="ECO:0007669"/>
    <property type="project" value="TreeGrafter"/>
</dbReference>
<dbReference type="GO" id="GO:0016491">
    <property type="term" value="F:oxidoreductase activity"/>
    <property type="evidence" value="ECO:0007669"/>
    <property type="project" value="UniProtKB-KW"/>
</dbReference>
<name>A0A1G7YF38_PSEOR</name>
<sequence length="764" mass="82545">MTVSHSAHWGVFRAEWEGERLRVTPHPDDPDPSPVLQNVPDAVRHPARVARPAVRRGWWEHGPGPSDRRGHEEFIEVGWDEVLDRLAGELRRVHTDHGPTAVYGGSYGWASAGRFHHAQSQIHRFLSMAGGYTQSVNTYSGGAAEVLIPHVLGPFDAVTRSVVTWDQIAAHTDTVLAFGGMALKNSQIAPGGMSRHVERSAMAAASARGTRFVLVSPLRPDLPAAVSPQWLAPEPGTDAALMIGLAHTLLVEDLHDRDFLRDHCDGWEAFREYLVSGDGRSGDHRRSRGRDADWAAEICGIPADEIRSLARRLAAGRTVITVAQSLQRAEHGEQPVWAALALAAMLGQIGLPGGGFCYGLGSLAHYGRVRTAVPVPTLARRPNPVRSFIPVARVADMLLDPGGSYAYNGSDLTYPDIRLVYWCGGNPFHHHQDLSRLRRALARVDTFVVHESVWTATARHADVVLPATTTLEREDIGAGGTDALVVAMKPVAPPYESARDDHAIFAELAARLGFAERFTEGRTPREWLVHLWERTEKALANKGFPAPTFEEFWAAGEVTLPTGPDDGGMLATLRDGGRLTTESGRVQIGSAVIASFGYDDCPGHPAWIPPSDPPSARHPLWLVSNQPATRLHSQLDFGATSAAGKVDGREVMRIHPADAAARGIEDGAVVRLVNDRGACLAAARVTDEIRGGVVQLPTGAWYTPAADDDPTCVHGNPNVLTRDVGSSRLAQGCTGQLTTVQVEAYVGVPPAVQAHRPPRIRQAE</sequence>
<comment type="similarity">
    <text evidence="2">Belongs to the prokaryotic molybdopterin-containing oxidoreductase family.</text>
</comment>
<dbReference type="STRING" id="366584.SAMN05216377_11734"/>
<dbReference type="InterPro" id="IPR006656">
    <property type="entry name" value="Mopterin_OxRdtase"/>
</dbReference>
<dbReference type="RefSeq" id="WP_093088720.1">
    <property type="nucleotide sequence ID" value="NZ_FNBE01000017.1"/>
</dbReference>
<keyword evidence="4" id="KW-0479">Metal-binding</keyword>
<dbReference type="Gene3D" id="3.40.228.10">
    <property type="entry name" value="Dimethylsulfoxide Reductase, domain 2"/>
    <property type="match status" value="1"/>
</dbReference>
<dbReference type="EMBL" id="FNBE01000017">
    <property type="protein sequence ID" value="SDG95151.1"/>
    <property type="molecule type" value="Genomic_DNA"/>
</dbReference>
<dbReference type="Pfam" id="PF00384">
    <property type="entry name" value="Molybdopterin"/>
    <property type="match status" value="1"/>
</dbReference>
<evidence type="ECO:0000256" key="3">
    <source>
        <dbReference type="ARBA" id="ARBA00022505"/>
    </source>
</evidence>
<dbReference type="PROSITE" id="PS00490">
    <property type="entry name" value="MOLYBDOPTERIN_PROK_2"/>
    <property type="match status" value="1"/>
</dbReference>
<feature type="domain" description="Molybdopterin oxidoreductase" evidence="7">
    <location>
        <begin position="48"/>
        <end position="510"/>
    </location>
</feature>
<keyword evidence="3" id="KW-0500">Molybdenum</keyword>
<evidence type="ECO:0000259" key="8">
    <source>
        <dbReference type="Pfam" id="PF01568"/>
    </source>
</evidence>
<dbReference type="InterPro" id="IPR041460">
    <property type="entry name" value="Molybdopterin_N"/>
</dbReference>
<comment type="cofactor">
    <cofactor evidence="1">
        <name>Mo-bis(molybdopterin guanine dinucleotide)</name>
        <dbReference type="ChEBI" id="CHEBI:60539"/>
    </cofactor>
</comment>
<dbReference type="GO" id="GO:0043546">
    <property type="term" value="F:molybdopterin cofactor binding"/>
    <property type="evidence" value="ECO:0007669"/>
    <property type="project" value="InterPro"/>
</dbReference>
<feature type="domain" description="Molybdopterin dinucleotide-binding" evidence="8">
    <location>
        <begin position="620"/>
        <end position="731"/>
    </location>
</feature>
<dbReference type="PANTHER" id="PTHR43742">
    <property type="entry name" value="TRIMETHYLAMINE-N-OXIDE REDUCTASE"/>
    <property type="match status" value="1"/>
</dbReference>
<evidence type="ECO:0000256" key="4">
    <source>
        <dbReference type="ARBA" id="ARBA00022723"/>
    </source>
</evidence>